<dbReference type="InParanoid" id="A0A1B7MHP8"/>
<dbReference type="Proteomes" id="UP000092154">
    <property type="component" value="Unassembled WGS sequence"/>
</dbReference>
<evidence type="ECO:0000313" key="2">
    <source>
        <dbReference type="Proteomes" id="UP000092154"/>
    </source>
</evidence>
<keyword evidence="2" id="KW-1185">Reference proteome</keyword>
<name>A0A1B7MHP8_9AGAM</name>
<reference evidence="1 2" key="1">
    <citation type="submission" date="2016-06" db="EMBL/GenBank/DDBJ databases">
        <title>Comparative genomics of the ectomycorrhizal sister species Rhizopogon vinicolor and Rhizopogon vesiculosus (Basidiomycota: Boletales) reveals a divergence of the mating type B locus.</title>
        <authorList>
            <consortium name="DOE Joint Genome Institute"/>
            <person name="Mujic A.B."/>
            <person name="Kuo A."/>
            <person name="Tritt A."/>
            <person name="Lipzen A."/>
            <person name="Chen C."/>
            <person name="Johnson J."/>
            <person name="Sharma A."/>
            <person name="Barry K."/>
            <person name="Grigoriev I.V."/>
            <person name="Spatafora J.W."/>
        </authorList>
    </citation>
    <scope>NUCLEOTIDE SEQUENCE [LARGE SCALE GENOMIC DNA]</scope>
    <source>
        <strain evidence="1 2">AM-OR11-026</strain>
    </source>
</reference>
<accession>A0A1B7MHP8</accession>
<proteinExistence type="predicted"/>
<dbReference type="EMBL" id="KV449108">
    <property type="protein sequence ID" value="OAX32130.1"/>
    <property type="molecule type" value="Genomic_DNA"/>
</dbReference>
<dbReference type="OrthoDB" id="2691875at2759"/>
<protein>
    <submittedName>
        <fullName evidence="1">Uncharacterized protein</fullName>
    </submittedName>
</protein>
<organism evidence="1 2">
    <name type="scientific">Rhizopogon vinicolor AM-OR11-026</name>
    <dbReference type="NCBI Taxonomy" id="1314800"/>
    <lineage>
        <taxon>Eukaryota</taxon>
        <taxon>Fungi</taxon>
        <taxon>Dikarya</taxon>
        <taxon>Basidiomycota</taxon>
        <taxon>Agaricomycotina</taxon>
        <taxon>Agaricomycetes</taxon>
        <taxon>Agaricomycetidae</taxon>
        <taxon>Boletales</taxon>
        <taxon>Suillineae</taxon>
        <taxon>Rhizopogonaceae</taxon>
        <taxon>Rhizopogon</taxon>
    </lineage>
</organism>
<sequence>MGTLPASTRRASTITAKDEDVACPDELLTPPVFNYSRSLQWASTAEIAFQVLKVASEKADNHIPVRFGNVPWVESEEVEPDTTKTIHRSNRLGSPQEIAIHCEHSQFDGTQCNHHWALGVFSYRLVCFA</sequence>
<evidence type="ECO:0000313" key="1">
    <source>
        <dbReference type="EMBL" id="OAX32130.1"/>
    </source>
</evidence>
<gene>
    <name evidence="1" type="ORF">K503DRAFT_776959</name>
</gene>
<dbReference type="AlphaFoldDB" id="A0A1B7MHP8"/>